<reference evidence="1" key="1">
    <citation type="submission" date="2020-08" db="EMBL/GenBank/DDBJ databases">
        <title>Multicomponent nature underlies the extraordinary mechanical properties of spider dragline silk.</title>
        <authorList>
            <person name="Kono N."/>
            <person name="Nakamura H."/>
            <person name="Mori M."/>
            <person name="Yoshida Y."/>
            <person name="Ohtoshi R."/>
            <person name="Malay A.D."/>
            <person name="Moran D.A.P."/>
            <person name="Tomita M."/>
            <person name="Numata K."/>
            <person name="Arakawa K."/>
        </authorList>
    </citation>
    <scope>NUCLEOTIDE SEQUENCE</scope>
</reference>
<evidence type="ECO:0000313" key="2">
    <source>
        <dbReference type="Proteomes" id="UP000886998"/>
    </source>
</evidence>
<organism evidence="1 2">
    <name type="scientific">Trichonephila inaurata madagascariensis</name>
    <dbReference type="NCBI Taxonomy" id="2747483"/>
    <lineage>
        <taxon>Eukaryota</taxon>
        <taxon>Metazoa</taxon>
        <taxon>Ecdysozoa</taxon>
        <taxon>Arthropoda</taxon>
        <taxon>Chelicerata</taxon>
        <taxon>Arachnida</taxon>
        <taxon>Araneae</taxon>
        <taxon>Araneomorphae</taxon>
        <taxon>Entelegynae</taxon>
        <taxon>Araneoidea</taxon>
        <taxon>Nephilidae</taxon>
        <taxon>Trichonephila</taxon>
        <taxon>Trichonephila inaurata</taxon>
    </lineage>
</organism>
<accession>A0A8X6WUV8</accession>
<dbReference type="EMBL" id="BMAV01002153">
    <property type="protein sequence ID" value="GFY40859.1"/>
    <property type="molecule type" value="Genomic_DNA"/>
</dbReference>
<evidence type="ECO:0000313" key="1">
    <source>
        <dbReference type="EMBL" id="GFY40859.1"/>
    </source>
</evidence>
<keyword evidence="2" id="KW-1185">Reference proteome</keyword>
<proteinExistence type="predicted"/>
<protein>
    <submittedName>
        <fullName evidence="1">Uncharacterized protein</fullName>
    </submittedName>
</protein>
<comment type="caution">
    <text evidence="1">The sequence shown here is derived from an EMBL/GenBank/DDBJ whole genome shotgun (WGS) entry which is preliminary data.</text>
</comment>
<sequence>MTREFCVSISQNNAQPVHGHRKCYGLPPRPCLIGPLFRGEAKRKYRFPSNRQMSQHFSSPFDALPAQYGLTVGCGIQTHPT</sequence>
<dbReference type="AlphaFoldDB" id="A0A8X6WUV8"/>
<name>A0A8X6WUV8_9ARAC</name>
<gene>
    <name evidence="1" type="ORF">TNIN_121711</name>
</gene>
<dbReference type="Proteomes" id="UP000886998">
    <property type="component" value="Unassembled WGS sequence"/>
</dbReference>